<reference evidence="2 3" key="1">
    <citation type="submission" date="2017-08" db="EMBL/GenBank/DDBJ databases">
        <title>Resequencing and Reannotation of the genome of Pyrococcus furiosus type strain DSM3638.</title>
        <authorList>
            <person name="Reichelt R.M."/>
            <person name="Bunk B."/>
        </authorList>
    </citation>
    <scope>NUCLEOTIDE SEQUENCE [LARGE SCALE GENOMIC DNA]</scope>
    <source>
        <strain evidence="2 3">DSM 3638</strain>
    </source>
</reference>
<dbReference type="PANTHER" id="PTHR42685">
    <property type="entry name" value="GERANYLGERANYL DIPHOSPHATE REDUCTASE"/>
    <property type="match status" value="1"/>
</dbReference>
<dbReference type="GO" id="GO:0016628">
    <property type="term" value="F:oxidoreductase activity, acting on the CH-CH group of donors, NAD or NADP as acceptor"/>
    <property type="evidence" value="ECO:0007669"/>
    <property type="project" value="InterPro"/>
</dbReference>
<feature type="domain" description="FAD-binding" evidence="1">
    <location>
        <begin position="2"/>
        <end position="278"/>
    </location>
</feature>
<dbReference type="EMBL" id="CP023154">
    <property type="protein sequence ID" value="QEK78167.1"/>
    <property type="molecule type" value="Genomic_DNA"/>
</dbReference>
<dbReference type="PANTHER" id="PTHR42685:SF18">
    <property type="entry name" value="DIGERANYLGERANYLGLYCEROPHOSPHOLIPID REDUCTASE"/>
    <property type="match status" value="1"/>
</dbReference>
<dbReference type="InterPro" id="IPR002938">
    <property type="entry name" value="FAD-bd"/>
</dbReference>
<dbReference type="InterPro" id="IPR050407">
    <property type="entry name" value="Geranylgeranyl_reductase"/>
</dbReference>
<evidence type="ECO:0000259" key="1">
    <source>
        <dbReference type="Pfam" id="PF01494"/>
    </source>
</evidence>
<protein>
    <submittedName>
        <fullName evidence="2">NAD(P)/FAD-dependent oxidoreductase</fullName>
    </submittedName>
</protein>
<dbReference type="AlphaFoldDB" id="A0A5C0XMT8"/>
<dbReference type="PRINTS" id="PR00420">
    <property type="entry name" value="RNGMNOXGNASE"/>
</dbReference>
<dbReference type="SUPFAM" id="SSF51905">
    <property type="entry name" value="FAD/NAD(P)-binding domain"/>
    <property type="match status" value="1"/>
</dbReference>
<accession>A0A5C0XMT8</accession>
<dbReference type="NCBIfam" id="TIGR02032">
    <property type="entry name" value="GG-red-SF"/>
    <property type="match status" value="1"/>
</dbReference>
<sequence length="370" mass="40806">MDYDVLIIGGGPVGNYLASLLAGKLSVAVVERKGSFGGKACTGIIGADNYEALGFPEKAVLNTFNGAYFISKKKYFHISRKTPQAYLVDRKILERELAKKAMKKGAEYYLATNFLKFKNGKAVLQHLDGRMEIGAKIYVGADGVNSTVAKEIGAKTEGEILKGWEVEVLGNFRRNSVEVWVNKDINPDFFFWVAPINEEVARVGTFGSVDSLAKFLQMRKLKGGQILEFKTGAVILGMRKPWVKGNVALVGDAALQIKPTTAGGIVFGALCARALAKAILNNKLSSYEKMCSWVKEQISFGLRIRKVFKSLTQDHIEEIFNVLSSEDVIRLIEERADFDDHAKTVKALLKSPKVLSKLIRIAPIILRTLV</sequence>
<dbReference type="GeneID" id="41712254"/>
<proteinExistence type="predicted"/>
<evidence type="ECO:0000313" key="3">
    <source>
        <dbReference type="Proteomes" id="UP000324354"/>
    </source>
</evidence>
<dbReference type="InterPro" id="IPR011777">
    <property type="entry name" value="Geranylgeranyl_Rdtase_fam"/>
</dbReference>
<dbReference type="GO" id="GO:0071949">
    <property type="term" value="F:FAD binding"/>
    <property type="evidence" value="ECO:0007669"/>
    <property type="project" value="InterPro"/>
</dbReference>
<gene>
    <name evidence="2" type="ORF">PFDSM3638_02255</name>
</gene>
<dbReference type="OrthoDB" id="46008at2157"/>
<name>A0A5C0XMT8_PYRFU</name>
<dbReference type="InterPro" id="IPR036188">
    <property type="entry name" value="FAD/NAD-bd_sf"/>
</dbReference>
<evidence type="ECO:0000313" key="2">
    <source>
        <dbReference type="EMBL" id="QEK78167.1"/>
    </source>
</evidence>
<dbReference type="RefSeq" id="WP_011011571.1">
    <property type="nucleotide sequence ID" value="NC_003413.1"/>
</dbReference>
<dbReference type="GeneID" id="13302264"/>
<dbReference type="Pfam" id="PF01494">
    <property type="entry name" value="FAD_binding_3"/>
    <property type="match status" value="1"/>
</dbReference>
<dbReference type="Gene3D" id="3.50.50.60">
    <property type="entry name" value="FAD/NAD(P)-binding domain"/>
    <property type="match status" value="1"/>
</dbReference>
<dbReference type="Proteomes" id="UP000324354">
    <property type="component" value="Chromosome"/>
</dbReference>
<organism evidence="2 3">
    <name type="scientific">Pyrococcus furiosus (strain ATCC 43587 / DSM 3638 / JCM 8422 / Vc1)</name>
    <dbReference type="NCBI Taxonomy" id="186497"/>
    <lineage>
        <taxon>Archaea</taxon>
        <taxon>Methanobacteriati</taxon>
        <taxon>Methanobacteriota</taxon>
        <taxon>Thermococci</taxon>
        <taxon>Thermococcales</taxon>
        <taxon>Thermococcaceae</taxon>
        <taxon>Pyrococcus</taxon>
    </lineage>
</organism>